<keyword evidence="9" id="KW-1185">Reference proteome</keyword>
<evidence type="ECO:0000313" key="9">
    <source>
        <dbReference type="Proteomes" id="UP000765509"/>
    </source>
</evidence>
<evidence type="ECO:0000313" key="8">
    <source>
        <dbReference type="EMBL" id="MBW0545028.1"/>
    </source>
</evidence>
<dbReference type="GO" id="GO:0004519">
    <property type="term" value="F:endonuclease activity"/>
    <property type="evidence" value="ECO:0007669"/>
    <property type="project" value="UniProtKB-KW"/>
</dbReference>
<proteinExistence type="predicted"/>
<sequence>MIRRPPYPESLQTRKEMEKHINELLDIDVIRKIRHNEIVEITTPFLVTWNDFKSRQIVDGEPIKGVLCYISCKLKDSGARYRATQTECLCLVWALEKLHYYLEGTVFEIYTDCTALKPSLNMKTTNRHWLRGKIAIQEYRGNITIIYKEGKSHTNAYGLNMWPLDNFKINPAYYPEVDAKIPIHFMEIERRKNFRFFEWVPESGTPDNEDVSL</sequence>
<organism evidence="8 9">
    <name type="scientific">Austropuccinia psidii MF-1</name>
    <dbReference type="NCBI Taxonomy" id="1389203"/>
    <lineage>
        <taxon>Eukaryota</taxon>
        <taxon>Fungi</taxon>
        <taxon>Dikarya</taxon>
        <taxon>Basidiomycota</taxon>
        <taxon>Pucciniomycotina</taxon>
        <taxon>Pucciniomycetes</taxon>
        <taxon>Pucciniales</taxon>
        <taxon>Sphaerophragmiaceae</taxon>
        <taxon>Austropuccinia</taxon>
    </lineage>
</organism>
<feature type="domain" description="Reverse transcriptase RNase H-like" evidence="7">
    <location>
        <begin position="64"/>
        <end position="139"/>
    </location>
</feature>
<dbReference type="InterPro" id="IPR041373">
    <property type="entry name" value="RT_RNaseH"/>
</dbReference>
<dbReference type="InterPro" id="IPR043502">
    <property type="entry name" value="DNA/RNA_pol_sf"/>
</dbReference>
<evidence type="ECO:0000256" key="1">
    <source>
        <dbReference type="ARBA" id="ARBA00022679"/>
    </source>
</evidence>
<name>A0A9Q3FRW1_9BASI</name>
<keyword evidence="6" id="KW-0695">RNA-directed DNA polymerase</keyword>
<evidence type="ECO:0000256" key="3">
    <source>
        <dbReference type="ARBA" id="ARBA00022722"/>
    </source>
</evidence>
<dbReference type="PANTHER" id="PTHR34072:SF52">
    <property type="entry name" value="RIBONUCLEASE H"/>
    <property type="match status" value="1"/>
</dbReference>
<dbReference type="AlphaFoldDB" id="A0A9Q3FRW1"/>
<keyword evidence="5" id="KW-0378">Hydrolase</keyword>
<evidence type="ECO:0000256" key="2">
    <source>
        <dbReference type="ARBA" id="ARBA00022695"/>
    </source>
</evidence>
<evidence type="ECO:0000256" key="4">
    <source>
        <dbReference type="ARBA" id="ARBA00022759"/>
    </source>
</evidence>
<keyword evidence="2" id="KW-0548">Nucleotidyltransferase</keyword>
<evidence type="ECO:0000256" key="5">
    <source>
        <dbReference type="ARBA" id="ARBA00022801"/>
    </source>
</evidence>
<evidence type="ECO:0000256" key="6">
    <source>
        <dbReference type="ARBA" id="ARBA00022918"/>
    </source>
</evidence>
<keyword evidence="1" id="KW-0808">Transferase</keyword>
<keyword evidence="3" id="KW-0540">Nuclease</keyword>
<reference evidence="8" key="1">
    <citation type="submission" date="2021-03" db="EMBL/GenBank/DDBJ databases">
        <title>Draft genome sequence of rust myrtle Austropuccinia psidii MF-1, a brazilian biotype.</title>
        <authorList>
            <person name="Quecine M.C."/>
            <person name="Pachon D.M.R."/>
            <person name="Bonatelli M.L."/>
            <person name="Correr F.H."/>
            <person name="Franceschini L.M."/>
            <person name="Leite T.F."/>
            <person name="Margarido G.R.A."/>
            <person name="Almeida C.A."/>
            <person name="Ferrarezi J.A."/>
            <person name="Labate C.A."/>
        </authorList>
    </citation>
    <scope>NUCLEOTIDE SEQUENCE</scope>
    <source>
        <strain evidence="8">MF-1</strain>
    </source>
</reference>
<evidence type="ECO:0000259" key="7">
    <source>
        <dbReference type="Pfam" id="PF17917"/>
    </source>
</evidence>
<accession>A0A9Q3FRW1</accession>
<gene>
    <name evidence="8" type="ORF">O181_084743</name>
</gene>
<dbReference type="SUPFAM" id="SSF56672">
    <property type="entry name" value="DNA/RNA polymerases"/>
    <property type="match status" value="1"/>
</dbReference>
<dbReference type="PANTHER" id="PTHR34072">
    <property type="entry name" value="ENZYMATIC POLYPROTEIN-RELATED"/>
    <property type="match status" value="1"/>
</dbReference>
<comment type="caution">
    <text evidence="8">The sequence shown here is derived from an EMBL/GenBank/DDBJ whole genome shotgun (WGS) entry which is preliminary data.</text>
</comment>
<dbReference type="GO" id="GO:0016787">
    <property type="term" value="F:hydrolase activity"/>
    <property type="evidence" value="ECO:0007669"/>
    <property type="project" value="UniProtKB-KW"/>
</dbReference>
<dbReference type="Pfam" id="PF17917">
    <property type="entry name" value="RT_RNaseH"/>
    <property type="match status" value="1"/>
</dbReference>
<dbReference type="GO" id="GO:0003964">
    <property type="term" value="F:RNA-directed DNA polymerase activity"/>
    <property type="evidence" value="ECO:0007669"/>
    <property type="project" value="UniProtKB-KW"/>
</dbReference>
<dbReference type="EMBL" id="AVOT02049888">
    <property type="protein sequence ID" value="MBW0545028.1"/>
    <property type="molecule type" value="Genomic_DNA"/>
</dbReference>
<protein>
    <recommendedName>
        <fullName evidence="7">Reverse transcriptase RNase H-like domain-containing protein</fullName>
    </recommendedName>
</protein>
<dbReference type="Proteomes" id="UP000765509">
    <property type="component" value="Unassembled WGS sequence"/>
</dbReference>
<keyword evidence="4" id="KW-0255">Endonuclease</keyword>